<gene>
    <name evidence="2" type="ORF">B296_00056558</name>
</gene>
<feature type="region of interest" description="Disordered" evidence="1">
    <location>
        <begin position="19"/>
        <end position="60"/>
    </location>
</feature>
<proteinExistence type="predicted"/>
<name>A0A426XUS7_ENSVE</name>
<organism evidence="2 3">
    <name type="scientific">Ensete ventricosum</name>
    <name type="common">Abyssinian banana</name>
    <name type="synonym">Musa ensete</name>
    <dbReference type="NCBI Taxonomy" id="4639"/>
    <lineage>
        <taxon>Eukaryota</taxon>
        <taxon>Viridiplantae</taxon>
        <taxon>Streptophyta</taxon>
        <taxon>Embryophyta</taxon>
        <taxon>Tracheophyta</taxon>
        <taxon>Spermatophyta</taxon>
        <taxon>Magnoliopsida</taxon>
        <taxon>Liliopsida</taxon>
        <taxon>Zingiberales</taxon>
        <taxon>Musaceae</taxon>
        <taxon>Ensete</taxon>
    </lineage>
</organism>
<protein>
    <submittedName>
        <fullName evidence="2">Uncharacterized protein</fullName>
    </submittedName>
</protein>
<feature type="compositionally biased region" description="Gly residues" evidence="1">
    <location>
        <begin position="39"/>
        <end position="59"/>
    </location>
</feature>
<sequence>MRDREGGWGSYEVFDVMHREDASEGEGVEVGGEDLDAGRVGGVGVEEGGEEGLGSGGSGCRIPLRRRFPEDIAEVFETLLCCHQIAKAEDGRGRRAEQNGKITDQELTPLGTTFRRYHAKKKDK</sequence>
<evidence type="ECO:0000256" key="1">
    <source>
        <dbReference type="SAM" id="MobiDB-lite"/>
    </source>
</evidence>
<evidence type="ECO:0000313" key="2">
    <source>
        <dbReference type="EMBL" id="RRT43267.1"/>
    </source>
</evidence>
<comment type="caution">
    <text evidence="2">The sequence shown here is derived from an EMBL/GenBank/DDBJ whole genome shotgun (WGS) entry which is preliminary data.</text>
</comment>
<feature type="compositionally biased region" description="Basic residues" evidence="1">
    <location>
        <begin position="115"/>
        <end position="124"/>
    </location>
</feature>
<dbReference type="EMBL" id="AMZH03017269">
    <property type="protein sequence ID" value="RRT43267.1"/>
    <property type="molecule type" value="Genomic_DNA"/>
</dbReference>
<evidence type="ECO:0000313" key="3">
    <source>
        <dbReference type="Proteomes" id="UP000287651"/>
    </source>
</evidence>
<reference evidence="2 3" key="1">
    <citation type="journal article" date="2014" name="Agronomy (Basel)">
        <title>A Draft Genome Sequence for Ensete ventricosum, the Drought-Tolerant Tree Against Hunger.</title>
        <authorList>
            <person name="Harrison J."/>
            <person name="Moore K.A."/>
            <person name="Paszkiewicz K."/>
            <person name="Jones T."/>
            <person name="Grant M."/>
            <person name="Ambacheew D."/>
            <person name="Muzemil S."/>
            <person name="Studholme D.J."/>
        </authorList>
    </citation>
    <scope>NUCLEOTIDE SEQUENCE [LARGE SCALE GENOMIC DNA]</scope>
</reference>
<feature type="region of interest" description="Disordered" evidence="1">
    <location>
        <begin position="90"/>
        <end position="124"/>
    </location>
</feature>
<dbReference type="Proteomes" id="UP000287651">
    <property type="component" value="Unassembled WGS sequence"/>
</dbReference>
<feature type="compositionally biased region" description="Acidic residues" evidence="1">
    <location>
        <begin position="23"/>
        <end position="35"/>
    </location>
</feature>
<accession>A0A426XUS7</accession>
<dbReference type="AlphaFoldDB" id="A0A426XUS7"/>